<dbReference type="PANTHER" id="PTHR30204">
    <property type="entry name" value="REDOX-CYCLING DRUG-SENSING TRANSCRIPTIONAL ACTIVATOR SOXR"/>
    <property type="match status" value="1"/>
</dbReference>
<sequence length="259" mass="30285">MNKKRHFSIGEIANLTGVTIRTLQYYDNIGLVPLNKELTNGRRYYEERDLTKLQQVLFYKSLGLPIKEIKELVVEAVTVEQVADVLQKQKQIFYQKLNDVKMSISLIDASLKSLGKNQGLIPGELVQLMSTLNKDLIFEYKDVHYDEKTEKVFINHYEKTEEVIETYWKWKALVVEAVTHIINGVDPKDSQGQDFAKRWVEMVAQVTGGRLELLEAHKAAYENRNQWPEEDRRLMEFADEFIDKSVESYLTVEKEKKYD</sequence>
<protein>
    <submittedName>
        <fullName evidence="3">MerR family transcriptional regulator</fullName>
    </submittedName>
</protein>
<reference evidence="3 4" key="1">
    <citation type="submission" date="2019-09" db="EMBL/GenBank/DDBJ databases">
        <authorList>
            <person name="Valk L.C."/>
        </authorList>
    </citation>
    <scope>NUCLEOTIDE SEQUENCE [LARGE SCALE GENOMIC DNA]</scope>
    <source>
        <strain evidence="3">GalUA</strain>
    </source>
</reference>
<reference evidence="3 4" key="2">
    <citation type="submission" date="2020-02" db="EMBL/GenBank/DDBJ databases">
        <title>Candidatus Galacturonibacter soehngenii shows hetero-acetogenic catabolism of galacturonic acid but lacks a canonical carbon monoxide dehydrogenase/acetyl-CoA synthase complex.</title>
        <authorList>
            <person name="Diender M."/>
            <person name="Stouten G.R."/>
            <person name="Petersen J.F."/>
            <person name="Nielsen P.H."/>
            <person name="Dueholm M.S."/>
            <person name="Pronk J.T."/>
            <person name="Van Loosdrecht M.C.M."/>
        </authorList>
    </citation>
    <scope>NUCLEOTIDE SEQUENCE [LARGE SCALE GENOMIC DNA]</scope>
    <source>
        <strain evidence="3">GalUA</strain>
    </source>
</reference>
<gene>
    <name evidence="3" type="ORF">F7O84_16360</name>
</gene>
<comment type="caution">
    <text evidence="3">The sequence shown here is derived from an EMBL/GenBank/DDBJ whole genome shotgun (WGS) entry which is preliminary data.</text>
</comment>
<dbReference type="AlphaFoldDB" id="A0A7V7QIC8"/>
<dbReference type="Proteomes" id="UP000461768">
    <property type="component" value="Unassembled WGS sequence"/>
</dbReference>
<accession>A0A7V7QIC8</accession>
<dbReference type="CDD" id="cd01106">
    <property type="entry name" value="HTH_TipAL-Mta"/>
    <property type="match status" value="1"/>
</dbReference>
<dbReference type="PRINTS" id="PR00040">
    <property type="entry name" value="HTHMERR"/>
</dbReference>
<evidence type="ECO:0000259" key="2">
    <source>
        <dbReference type="PROSITE" id="PS50937"/>
    </source>
</evidence>
<dbReference type="InterPro" id="IPR009061">
    <property type="entry name" value="DNA-bd_dom_put_sf"/>
</dbReference>
<dbReference type="Gene3D" id="1.10.1660.10">
    <property type="match status" value="1"/>
</dbReference>
<dbReference type="GO" id="GO:0003700">
    <property type="term" value="F:DNA-binding transcription factor activity"/>
    <property type="evidence" value="ECO:0007669"/>
    <property type="project" value="InterPro"/>
</dbReference>
<dbReference type="EMBL" id="WAGX01000007">
    <property type="protein sequence ID" value="KAB1435947.1"/>
    <property type="molecule type" value="Genomic_DNA"/>
</dbReference>
<dbReference type="PROSITE" id="PS50937">
    <property type="entry name" value="HTH_MERR_2"/>
    <property type="match status" value="1"/>
</dbReference>
<dbReference type="SMART" id="SM00422">
    <property type="entry name" value="HTH_MERR"/>
    <property type="match status" value="1"/>
</dbReference>
<evidence type="ECO:0000256" key="1">
    <source>
        <dbReference type="ARBA" id="ARBA00023125"/>
    </source>
</evidence>
<dbReference type="OrthoDB" id="9777497at2"/>
<proteinExistence type="predicted"/>
<name>A0A7V7QIC8_9FIRM</name>
<dbReference type="InterPro" id="IPR000551">
    <property type="entry name" value="MerR-type_HTH_dom"/>
</dbReference>
<dbReference type="GO" id="GO:0003677">
    <property type="term" value="F:DNA binding"/>
    <property type="evidence" value="ECO:0007669"/>
    <property type="project" value="UniProtKB-KW"/>
</dbReference>
<dbReference type="PANTHER" id="PTHR30204:SF96">
    <property type="entry name" value="CHROMOSOME-ANCHORING PROTEIN RACA"/>
    <property type="match status" value="1"/>
</dbReference>
<keyword evidence="4" id="KW-1185">Reference proteome</keyword>
<evidence type="ECO:0000313" key="3">
    <source>
        <dbReference type="EMBL" id="KAB1435947.1"/>
    </source>
</evidence>
<organism evidence="3 4">
    <name type="scientific">Candidatus Galacturonatibacter soehngenii</name>
    <dbReference type="NCBI Taxonomy" id="2307010"/>
    <lineage>
        <taxon>Bacteria</taxon>
        <taxon>Bacillati</taxon>
        <taxon>Bacillota</taxon>
        <taxon>Clostridia</taxon>
        <taxon>Lachnospirales</taxon>
        <taxon>Lachnospiraceae</taxon>
        <taxon>Candidatus Galacturonatibacter</taxon>
    </lineage>
</organism>
<dbReference type="SUPFAM" id="SSF46955">
    <property type="entry name" value="Putative DNA-binding domain"/>
    <property type="match status" value="1"/>
</dbReference>
<dbReference type="InterPro" id="IPR047057">
    <property type="entry name" value="MerR_fam"/>
</dbReference>
<keyword evidence="1" id="KW-0238">DNA-binding</keyword>
<dbReference type="RefSeq" id="WP_151147746.1">
    <property type="nucleotide sequence ID" value="NZ_WAGX01000007.1"/>
</dbReference>
<feature type="domain" description="HTH merR-type" evidence="2">
    <location>
        <begin position="6"/>
        <end position="75"/>
    </location>
</feature>
<dbReference type="Pfam" id="PF13411">
    <property type="entry name" value="MerR_1"/>
    <property type="match status" value="1"/>
</dbReference>
<evidence type="ECO:0000313" key="4">
    <source>
        <dbReference type="Proteomes" id="UP000461768"/>
    </source>
</evidence>